<gene>
    <name evidence="4" type="ORF">SLEP1_g25271</name>
</gene>
<feature type="region of interest" description="Disordered" evidence="2">
    <location>
        <begin position="360"/>
        <end position="391"/>
    </location>
</feature>
<protein>
    <recommendedName>
        <fullName evidence="3">Integrase catalytic domain-containing protein</fullName>
    </recommendedName>
</protein>
<dbReference type="Pfam" id="PF07727">
    <property type="entry name" value="RVT_2"/>
    <property type="match status" value="1"/>
</dbReference>
<dbReference type="EMBL" id="BPVZ01000041">
    <property type="protein sequence ID" value="GKV14376.1"/>
    <property type="molecule type" value="Genomic_DNA"/>
</dbReference>
<evidence type="ECO:0000259" key="3">
    <source>
        <dbReference type="PROSITE" id="PS50994"/>
    </source>
</evidence>
<dbReference type="InterPro" id="IPR043502">
    <property type="entry name" value="DNA/RNA_pol_sf"/>
</dbReference>
<name>A0AAV5JNQ3_9ROSI</name>
<keyword evidence="1" id="KW-0645">Protease</keyword>
<dbReference type="Pfam" id="PF25597">
    <property type="entry name" value="SH3_retrovirus"/>
    <property type="match status" value="1"/>
</dbReference>
<feature type="region of interest" description="Disordered" evidence="2">
    <location>
        <begin position="961"/>
        <end position="995"/>
    </location>
</feature>
<dbReference type="CDD" id="cd09272">
    <property type="entry name" value="RNase_HI_RT_Ty1"/>
    <property type="match status" value="1"/>
</dbReference>
<keyword evidence="1" id="KW-0378">Hydrolase</keyword>
<dbReference type="InterPro" id="IPR001584">
    <property type="entry name" value="Integrase_cat-core"/>
</dbReference>
<dbReference type="InterPro" id="IPR036397">
    <property type="entry name" value="RNaseH_sf"/>
</dbReference>
<dbReference type="Pfam" id="PF00665">
    <property type="entry name" value="rve"/>
    <property type="match status" value="1"/>
</dbReference>
<dbReference type="SUPFAM" id="SSF56672">
    <property type="entry name" value="DNA/RNA polymerases"/>
    <property type="match status" value="1"/>
</dbReference>
<evidence type="ECO:0000313" key="4">
    <source>
        <dbReference type="EMBL" id="GKV14376.1"/>
    </source>
</evidence>
<accession>A0AAV5JNQ3</accession>
<dbReference type="InterPro" id="IPR013103">
    <property type="entry name" value="RVT_2"/>
</dbReference>
<dbReference type="Pfam" id="PF22936">
    <property type="entry name" value="Pol_BBD"/>
    <property type="match status" value="1"/>
</dbReference>
<dbReference type="InterPro" id="IPR054722">
    <property type="entry name" value="PolX-like_BBD"/>
</dbReference>
<dbReference type="Gene3D" id="3.30.420.10">
    <property type="entry name" value="Ribonuclease H-like superfamily/Ribonuclease H"/>
    <property type="match status" value="1"/>
</dbReference>
<dbReference type="PROSITE" id="PS50994">
    <property type="entry name" value="INTEGRASE"/>
    <property type="match status" value="1"/>
</dbReference>
<dbReference type="PANTHER" id="PTHR11439">
    <property type="entry name" value="GAG-POL-RELATED RETROTRANSPOSON"/>
    <property type="match status" value="1"/>
</dbReference>
<dbReference type="SUPFAM" id="SSF53098">
    <property type="entry name" value="Ribonuclease H-like"/>
    <property type="match status" value="1"/>
</dbReference>
<organism evidence="4 5">
    <name type="scientific">Rubroshorea leprosula</name>
    <dbReference type="NCBI Taxonomy" id="152421"/>
    <lineage>
        <taxon>Eukaryota</taxon>
        <taxon>Viridiplantae</taxon>
        <taxon>Streptophyta</taxon>
        <taxon>Embryophyta</taxon>
        <taxon>Tracheophyta</taxon>
        <taxon>Spermatophyta</taxon>
        <taxon>Magnoliopsida</taxon>
        <taxon>eudicotyledons</taxon>
        <taxon>Gunneridae</taxon>
        <taxon>Pentapetalae</taxon>
        <taxon>rosids</taxon>
        <taxon>malvids</taxon>
        <taxon>Malvales</taxon>
        <taxon>Dipterocarpaceae</taxon>
        <taxon>Rubroshorea</taxon>
    </lineage>
</organism>
<dbReference type="Pfam" id="PF11926">
    <property type="entry name" value="DUF3444"/>
    <property type="match status" value="1"/>
</dbReference>
<dbReference type="Pfam" id="PF13976">
    <property type="entry name" value="gag_pre-integrs"/>
    <property type="match status" value="1"/>
</dbReference>
<feature type="compositionally biased region" description="Low complexity" evidence="2">
    <location>
        <begin position="1008"/>
        <end position="1029"/>
    </location>
</feature>
<dbReference type="GO" id="GO:0003676">
    <property type="term" value="F:nucleic acid binding"/>
    <property type="evidence" value="ECO:0007669"/>
    <property type="project" value="InterPro"/>
</dbReference>
<feature type="compositionally biased region" description="Low complexity" evidence="2">
    <location>
        <begin position="899"/>
        <end position="910"/>
    </location>
</feature>
<evidence type="ECO:0000256" key="1">
    <source>
        <dbReference type="ARBA" id="ARBA00022750"/>
    </source>
</evidence>
<dbReference type="InterPro" id="IPR024593">
    <property type="entry name" value="DUF3444"/>
</dbReference>
<feature type="region of interest" description="Disordered" evidence="2">
    <location>
        <begin position="13"/>
        <end position="62"/>
    </location>
</feature>
<evidence type="ECO:0000313" key="5">
    <source>
        <dbReference type="Proteomes" id="UP001054252"/>
    </source>
</evidence>
<feature type="region of interest" description="Disordered" evidence="2">
    <location>
        <begin position="1008"/>
        <end position="1030"/>
    </location>
</feature>
<reference evidence="4 5" key="1">
    <citation type="journal article" date="2021" name="Commun. Biol.">
        <title>The genome of Shorea leprosula (Dipterocarpaceae) highlights the ecological relevance of drought in aseasonal tropical rainforests.</title>
        <authorList>
            <person name="Ng K.K.S."/>
            <person name="Kobayashi M.J."/>
            <person name="Fawcett J.A."/>
            <person name="Hatakeyama M."/>
            <person name="Paape T."/>
            <person name="Ng C.H."/>
            <person name="Ang C.C."/>
            <person name="Tnah L.H."/>
            <person name="Lee C.T."/>
            <person name="Nishiyama T."/>
            <person name="Sese J."/>
            <person name="O'Brien M.J."/>
            <person name="Copetti D."/>
            <person name="Mohd Noor M.I."/>
            <person name="Ong R.C."/>
            <person name="Putra M."/>
            <person name="Sireger I.Z."/>
            <person name="Indrioko S."/>
            <person name="Kosugi Y."/>
            <person name="Izuno A."/>
            <person name="Isagi Y."/>
            <person name="Lee S.L."/>
            <person name="Shimizu K.K."/>
        </authorList>
    </citation>
    <scope>NUCLEOTIDE SEQUENCE [LARGE SCALE GENOMIC DNA]</scope>
    <source>
        <strain evidence="4">214</strain>
    </source>
</reference>
<sequence length="1575" mass="174267">MLMMKAKTEILRKLNDWDTASKPNASHESNIVEKEMSEKQQGNGTDAENGGNEDTNKSADVMDVKTRIHPKKFSSAVSDADSTTEDADPIMEEADLMSMSVPDPDFHDFDNDHTEKSFGDNQVWAAYDNDDGLSRYYEMIHGVMSLKPLKMRISWLNSKKRGLFKYDMLEVLEDYNEQSGAVVVVPLVKVAGFKTMFRQHPEPCPNATEGCLELDPAARRLQLLKVLTEAQVKEMGVTSNLERSEKREQVEIGKPLKLKPDIITESIGKSVGTEVEERKEIKMPQMIVYRHKRNWPNFVLISVGRMLSGYNNLKNMFKEGRGSFYRGGCGNKRGGRGSCGSFSNFDRGFYPGALTNPRRGSPSFLNTAGHPSSSQHSSYGQHSSHFRGSSLPPLLPNPPMSACQLCDQLTHKARDCPLLIGTNIASLSSAPAALTATTFPTAPDSKWYIDSGANTHVSSALGNLSHSSPYSGSEFIQVGNGQLLAVTHFGNTVLSLYSHSFKLNNVLVSPHLYKNLVSVRQFTKDNNCSVEFDSSGFSVKDIHSKNVLLRCNSAKGLYSVSSSSQSHPTVFTTAVVSPDVWHLRLGHPSSDSVTQLVRRGLILSNNKVSSSISYHACQLGKHTRLSFSDSFSTTSVPFELIHSDVWTSLVVSFTGIRYYLLFLDDYSHYLWVYPLQSKSQVFQAFLRFSAYVSTQFGARIKAFQCDNGREYGNAEFATHFQNNGIHLRSSCPSTPQQNGKAERMNRTIINMVRSLLFQANLPSEFWVEALYVAVHLINILPYSRLHFSTPHEALFGTVPSYDHLRPFGCACYPNLSTTAAHKLAPRSSLCIFLGYPSHHKGYRCLDFKTQKIILSRHVTFNETEFPYSPSMPSHSPSFFRAPFHLLDSQFTPPHTCTNSPSPAMPSTGPSSPGPPFLGLTSHPLTAPTCPTTITPTSLLSISASIVPCSVPLPATSLSPLPPDLRSSSPVCDAASPASAQSASGPDASLSTTSIGDCSVTTDGSVPAFAPAPAPASSSSVSSSSSADAPRCTHNMVTHSQVGVQKPKILLSMIHTSTDLQEPRTFKQAYNLPKWQRAMREEFLALQRNQTWVLVSPPSGANIVGSKWVYRIKQRVDGSIERYKGRLVAQGYTQQPGIDYDETFSSVVKPVTIRTVLTLALSKSWPIHQLDVKNAFLNGHLSEPVYMSQPPRFVDPQYPDRVCLLQRALYGLKQAPRAWFQRFAAFLSSCGFIQAYSDCSMFLYRSNGMLAVLLLYVDDIILTASTQSFLHRIISSLKREIFMTDLGVINYFLGIIASFNPDGLFLCQTKYIFDLLARTGMSDCDAAATPMSPRQKLATSDSPPSLDSTQYRSIVGALQYLTFTRPDIAFAVHQVCQYMHAPTQNHFQAVKRILQYLKGTAHYGLQLFKEFSPSLHIYTDADWAGCLESRRSTSGYCLFFGKSLISWSSKKQNTVARSSAEAEYCAMANAVAEVVWVRQLLAELHVFLSSAPIVLCDNISALYLALNPIQHQRTKHIEIDIHFVRERVASRAILLQHVPSFLQRANILTKALSSTTFCSQQSNLCVLHQPAPIVGG</sequence>
<feature type="compositionally biased region" description="Low complexity" evidence="2">
    <location>
        <begin position="961"/>
        <end position="988"/>
    </location>
</feature>
<dbReference type="GO" id="GO:0015074">
    <property type="term" value="P:DNA integration"/>
    <property type="evidence" value="ECO:0007669"/>
    <property type="project" value="InterPro"/>
</dbReference>
<dbReference type="Proteomes" id="UP001054252">
    <property type="component" value="Unassembled WGS sequence"/>
</dbReference>
<comment type="caution">
    <text evidence="4">The sequence shown here is derived from an EMBL/GenBank/DDBJ whole genome shotgun (WGS) entry which is preliminary data.</text>
</comment>
<feature type="domain" description="Integrase catalytic" evidence="3">
    <location>
        <begin position="633"/>
        <end position="798"/>
    </location>
</feature>
<dbReference type="PANTHER" id="PTHR11439:SF524">
    <property type="entry name" value="RNA-DIRECTED DNA POLYMERASE, PROTEIN KINASE RLK-PELLE-DLSV FAMILY"/>
    <property type="match status" value="1"/>
</dbReference>
<dbReference type="InterPro" id="IPR057670">
    <property type="entry name" value="SH3_retrovirus"/>
</dbReference>
<keyword evidence="1" id="KW-0064">Aspartyl protease</keyword>
<evidence type="ECO:0000256" key="2">
    <source>
        <dbReference type="SAM" id="MobiDB-lite"/>
    </source>
</evidence>
<feature type="compositionally biased region" description="Low complexity" evidence="2">
    <location>
        <begin position="369"/>
        <end position="383"/>
    </location>
</feature>
<dbReference type="InterPro" id="IPR025724">
    <property type="entry name" value="GAG-pre-integrase_dom"/>
</dbReference>
<dbReference type="GO" id="GO:0004190">
    <property type="term" value="F:aspartic-type endopeptidase activity"/>
    <property type="evidence" value="ECO:0007669"/>
    <property type="project" value="UniProtKB-KW"/>
</dbReference>
<keyword evidence="5" id="KW-1185">Reference proteome</keyword>
<feature type="region of interest" description="Disordered" evidence="2">
    <location>
        <begin position="893"/>
        <end position="917"/>
    </location>
</feature>
<proteinExistence type="predicted"/>
<dbReference type="InterPro" id="IPR012337">
    <property type="entry name" value="RNaseH-like_sf"/>
</dbReference>